<feature type="coiled-coil region" evidence="1">
    <location>
        <begin position="163"/>
        <end position="308"/>
    </location>
</feature>
<evidence type="ECO:0000313" key="5">
    <source>
        <dbReference type="Proteomes" id="UP001200034"/>
    </source>
</evidence>
<reference evidence="4" key="1">
    <citation type="journal article" date="2021" name="Mol. Ecol. Resour.">
        <title>Phylogenomic analyses of the genus Drosophila reveals genomic signals of climate adaptation.</title>
        <authorList>
            <person name="Li F."/>
            <person name="Rane R.V."/>
            <person name="Luria V."/>
            <person name="Xiong Z."/>
            <person name="Chen J."/>
            <person name="Li Z."/>
            <person name="Catullo R.A."/>
            <person name="Griffin P.C."/>
            <person name="Schiffer M."/>
            <person name="Pearce S."/>
            <person name="Lee S.F."/>
            <person name="McElroy K."/>
            <person name="Stocker A."/>
            <person name="Shirriffs J."/>
            <person name="Cockerell F."/>
            <person name="Coppin C."/>
            <person name="Sgro C.M."/>
            <person name="Karger A."/>
            <person name="Cain J.W."/>
            <person name="Weber J.A."/>
            <person name="Santpere G."/>
            <person name="Kirschner M.W."/>
            <person name="Hoffmann A.A."/>
            <person name="Oakeshott J.G."/>
            <person name="Zhang G."/>
        </authorList>
    </citation>
    <scope>NUCLEOTIDE SEQUENCE</scope>
    <source>
        <strain evidence="4">BGI-SZ-2011g</strain>
    </source>
</reference>
<feature type="compositionally biased region" description="Basic and acidic residues" evidence="2">
    <location>
        <begin position="448"/>
        <end position="476"/>
    </location>
</feature>
<feature type="non-terminal residue" evidence="4">
    <location>
        <position position="635"/>
    </location>
</feature>
<dbReference type="AlphaFoldDB" id="A0AAD4JW76"/>
<evidence type="ECO:0000256" key="2">
    <source>
        <dbReference type="SAM" id="MobiDB-lite"/>
    </source>
</evidence>
<keyword evidence="5" id="KW-1185">Reference proteome</keyword>
<comment type="caution">
    <text evidence="4">The sequence shown here is derived from an EMBL/GenBank/DDBJ whole genome shotgun (WGS) entry which is preliminary data.</text>
</comment>
<evidence type="ECO:0000256" key="3">
    <source>
        <dbReference type="SAM" id="SignalP"/>
    </source>
</evidence>
<keyword evidence="3" id="KW-0732">Signal</keyword>
<evidence type="ECO:0000256" key="1">
    <source>
        <dbReference type="SAM" id="Coils"/>
    </source>
</evidence>
<dbReference type="EMBL" id="JAJJHW010002774">
    <property type="protein sequence ID" value="KAH8365475.1"/>
    <property type="molecule type" value="Genomic_DNA"/>
</dbReference>
<evidence type="ECO:0000313" key="4">
    <source>
        <dbReference type="EMBL" id="KAH8365475.1"/>
    </source>
</evidence>
<sequence length="635" mass="73498">MTPLQMLLFMLFILSAFQRLESYKYYTYNAGSTPHLVSRRSFNKRHTIARRTDENQCHHKEEITNWINEQVLRNAKLTRFNQRLKELLDAVNANHTNSMEKGHCCFYEKNALDKVFADITMLSEKYNIAGGTALKASGDIGKDLDQILDRLKQLAGKDLKSCCDQITDKLKELEADFAKKLKDLQNKLNENQEDEDNQANKLEDTEQELKNKLEQLKEQMAQLEKKQLDNTKNSENGTCCKELEGKITELKAQVEAKKSEKFEKELEKALKDLMQKQKKQDDKVNDINEELKKNAVNVQQALENCKKQCGHEEKGNETIGKMNKENENYDSKKLDDLEKKIQALADNHKKLNDMLANGTQCKQPTNNATKTEEAQKGLKRNMQLPDSKSTCDNQQMADLAQIEKARKCCKDIEKLDKENEELRENIEKMNKSYTGHITQLSDEIKQLQDSLKEALRKPENSHQQENGKENNKDPEISKNPQLDKQLEEINKKIEEIQKMILGNANKLKDAEQKSNKELEKLSDRLENQKNASEKFEKNAEERFNALNSKGNTSNPVDKADRLDRLEKEQNQLSEDIDKALELQKRVEDMEKQLREAINTLQSSKPEVDQCSIKCKQLDNMDNLIDRIEDLEMKAK</sequence>
<feature type="chain" id="PRO_5042125968" evidence="3">
    <location>
        <begin position="23"/>
        <end position="635"/>
    </location>
</feature>
<dbReference type="Proteomes" id="UP001200034">
    <property type="component" value="Unassembled WGS sequence"/>
</dbReference>
<name>A0AAD4JW76_9MUSC</name>
<proteinExistence type="predicted"/>
<accession>A0AAD4JW76</accession>
<feature type="region of interest" description="Disordered" evidence="2">
    <location>
        <begin position="448"/>
        <end position="482"/>
    </location>
</feature>
<protein>
    <submittedName>
        <fullName evidence="4">Uncharacterized protein</fullName>
    </submittedName>
</protein>
<gene>
    <name evidence="4" type="ORF">KR093_001175</name>
</gene>
<feature type="signal peptide" evidence="3">
    <location>
        <begin position="1"/>
        <end position="22"/>
    </location>
</feature>
<organism evidence="4 5">
    <name type="scientific">Drosophila rubida</name>
    <dbReference type="NCBI Taxonomy" id="30044"/>
    <lineage>
        <taxon>Eukaryota</taxon>
        <taxon>Metazoa</taxon>
        <taxon>Ecdysozoa</taxon>
        <taxon>Arthropoda</taxon>
        <taxon>Hexapoda</taxon>
        <taxon>Insecta</taxon>
        <taxon>Pterygota</taxon>
        <taxon>Neoptera</taxon>
        <taxon>Endopterygota</taxon>
        <taxon>Diptera</taxon>
        <taxon>Brachycera</taxon>
        <taxon>Muscomorpha</taxon>
        <taxon>Ephydroidea</taxon>
        <taxon>Drosophilidae</taxon>
        <taxon>Drosophila</taxon>
    </lineage>
</organism>
<keyword evidence="1" id="KW-0175">Coiled coil</keyword>